<gene>
    <name evidence="1" type="ORF">KUDE01_004493</name>
</gene>
<protein>
    <submittedName>
        <fullName evidence="1">Protein IRS1</fullName>
    </submittedName>
</protein>
<proteinExistence type="predicted"/>
<reference evidence="1" key="1">
    <citation type="submission" date="2023-04" db="EMBL/GenBank/DDBJ databases">
        <title>Chromosome-level genome of Chaenocephalus aceratus.</title>
        <authorList>
            <person name="Park H."/>
        </authorList>
    </citation>
    <scope>NUCLEOTIDE SEQUENCE</scope>
    <source>
        <strain evidence="1">DE</strain>
        <tissue evidence="1">Muscle</tissue>
    </source>
</reference>
<feature type="non-terminal residue" evidence="1">
    <location>
        <position position="77"/>
    </location>
</feature>
<evidence type="ECO:0000313" key="2">
    <source>
        <dbReference type="Proteomes" id="UP001228049"/>
    </source>
</evidence>
<accession>A0AAD9CI11</accession>
<dbReference type="Proteomes" id="UP001228049">
    <property type="component" value="Unassembled WGS sequence"/>
</dbReference>
<keyword evidence="2" id="KW-1185">Reference proteome</keyword>
<dbReference type="EMBL" id="JASDAP010000006">
    <property type="protein sequence ID" value="KAK1901526.1"/>
    <property type="molecule type" value="Genomic_DNA"/>
</dbReference>
<feature type="non-terminal residue" evidence="1">
    <location>
        <position position="1"/>
    </location>
</feature>
<name>A0AAD9CI11_DISEL</name>
<dbReference type="AlphaFoldDB" id="A0AAD9CI11"/>
<sequence>ARGSLIDMWCLGDKRSVAINTAHFLSALQGGSFPTEAKLGTLLEQCLATSGYSLTFPFCTCEPRGHTEHHTHSHASR</sequence>
<comment type="caution">
    <text evidence="1">The sequence shown here is derived from an EMBL/GenBank/DDBJ whole genome shotgun (WGS) entry which is preliminary data.</text>
</comment>
<organism evidence="1 2">
    <name type="scientific">Dissostichus eleginoides</name>
    <name type="common">Patagonian toothfish</name>
    <name type="synonym">Dissostichus amissus</name>
    <dbReference type="NCBI Taxonomy" id="100907"/>
    <lineage>
        <taxon>Eukaryota</taxon>
        <taxon>Metazoa</taxon>
        <taxon>Chordata</taxon>
        <taxon>Craniata</taxon>
        <taxon>Vertebrata</taxon>
        <taxon>Euteleostomi</taxon>
        <taxon>Actinopterygii</taxon>
        <taxon>Neopterygii</taxon>
        <taxon>Teleostei</taxon>
        <taxon>Neoteleostei</taxon>
        <taxon>Acanthomorphata</taxon>
        <taxon>Eupercaria</taxon>
        <taxon>Perciformes</taxon>
        <taxon>Notothenioidei</taxon>
        <taxon>Nototheniidae</taxon>
        <taxon>Dissostichus</taxon>
    </lineage>
</organism>
<evidence type="ECO:0000313" key="1">
    <source>
        <dbReference type="EMBL" id="KAK1901526.1"/>
    </source>
</evidence>